<evidence type="ECO:0000256" key="5">
    <source>
        <dbReference type="ARBA" id="ARBA00022741"/>
    </source>
</evidence>
<comment type="caution">
    <text evidence="13">The sequence shown here is derived from an EMBL/GenBank/DDBJ whole genome shotgun (WGS) entry which is preliminary data.</text>
</comment>
<dbReference type="Pfam" id="PF00005">
    <property type="entry name" value="ABC_tran"/>
    <property type="match status" value="1"/>
</dbReference>
<proteinExistence type="predicted"/>
<keyword evidence="3" id="KW-1003">Cell membrane</keyword>
<dbReference type="Gene3D" id="1.20.1560.10">
    <property type="entry name" value="ABC transporter type 1, transmembrane domain"/>
    <property type="match status" value="1"/>
</dbReference>
<feature type="transmembrane region" description="Helical" evidence="10">
    <location>
        <begin position="175"/>
        <end position="193"/>
    </location>
</feature>
<reference evidence="13 14" key="1">
    <citation type="submission" date="2021-10" db="EMBL/GenBank/DDBJ databases">
        <title>Anaerobic single-cell dispensing facilitates the cultivation of human gut bacteria.</title>
        <authorList>
            <person name="Afrizal A."/>
        </authorList>
    </citation>
    <scope>NUCLEOTIDE SEQUENCE [LARGE SCALE GENOMIC DNA]</scope>
    <source>
        <strain evidence="13 14">CLA-AA-H244</strain>
    </source>
</reference>
<dbReference type="AlphaFoldDB" id="A0AAE3ART7"/>
<keyword evidence="6" id="KW-0788">Thiol protease</keyword>
<dbReference type="GO" id="GO:0140359">
    <property type="term" value="F:ABC-type transporter activity"/>
    <property type="evidence" value="ECO:0007669"/>
    <property type="project" value="InterPro"/>
</dbReference>
<dbReference type="InterPro" id="IPR027417">
    <property type="entry name" value="P-loop_NTPase"/>
</dbReference>
<dbReference type="RefSeq" id="WP_308727708.1">
    <property type="nucleotide sequence ID" value="NZ_JAJEQF010000003.1"/>
</dbReference>
<evidence type="ECO:0000259" key="12">
    <source>
        <dbReference type="PROSITE" id="PS50929"/>
    </source>
</evidence>
<evidence type="ECO:0000256" key="10">
    <source>
        <dbReference type="SAM" id="Phobius"/>
    </source>
</evidence>
<sequence length="582" mass="65551">MVKKLRYVFDRKDKMKLVGLAILMIIGSVLELLAVAVFNPFIEVLMQTSSIEDDSFLKLFFAHIHLNGIEQYLVVLSALIAVIYLVKNIYLSFLQNVILSFSYTTRMNLATRLLTTYMNEPYTFHLSKNIAEMQRCLQSDTSQFMTLISSGLQLTVEMVTCLALAAYLFHTSHSITVVIGVLLLMCIGLFFIISKKVSSRLGRQNEHYNAKLFQWINQSLGGIKELKILQREEYFIDSYKTNYKKLIWGARVNELIAALPKYIVETVAMVGLVFAIIIKLLFGHGALETFIPQIAVFAVAAFRLLPSVGRVNAYINSIMYNKASLDMIYDDLKEIDSEPVQEIEWQGKKEKWIFTKGVTVEHVSYHYPDSDVEVLHDISLEIPKGKTVALIGPSGAGKTTLADIILGLLPPVSGVVRMDQHNVYENLRSWREKLGYIPQSIYLSDDTIRNNVAFGIYEAQIDDNAIWKALEKAQLKEFVQGLEKGLDTCVGDRGVRLSGGQRQRIGIARALYHDPEILVLDEATSALDSSTEQAVMESIESLQGLKTMIIIAHRLTTIKNADLVYEVSGGNVTLRDKNEVIR</sequence>
<keyword evidence="9 10" id="KW-0472">Membrane</keyword>
<dbReference type="InterPro" id="IPR017871">
    <property type="entry name" value="ABC_transporter-like_CS"/>
</dbReference>
<dbReference type="InterPro" id="IPR039421">
    <property type="entry name" value="Type_1_exporter"/>
</dbReference>
<comment type="subcellular location">
    <subcellularLocation>
        <location evidence="1">Cell membrane</location>
        <topology evidence="1">Multi-pass membrane protein</topology>
    </subcellularLocation>
</comment>
<dbReference type="PROSITE" id="PS50893">
    <property type="entry name" value="ABC_TRANSPORTER_2"/>
    <property type="match status" value="1"/>
</dbReference>
<accession>A0AAE3ART7</accession>
<name>A0AAE3ART7_9FIRM</name>
<dbReference type="PROSITE" id="PS00211">
    <property type="entry name" value="ABC_TRANSPORTER_1"/>
    <property type="match status" value="1"/>
</dbReference>
<feature type="domain" description="ABC transporter" evidence="11">
    <location>
        <begin position="358"/>
        <end position="581"/>
    </location>
</feature>
<dbReference type="PROSITE" id="PS50929">
    <property type="entry name" value="ABC_TM1F"/>
    <property type="match status" value="1"/>
</dbReference>
<dbReference type="EMBL" id="JAJEQF010000003">
    <property type="protein sequence ID" value="MCC2166634.1"/>
    <property type="molecule type" value="Genomic_DNA"/>
</dbReference>
<keyword evidence="14" id="KW-1185">Reference proteome</keyword>
<dbReference type="Proteomes" id="UP001199355">
    <property type="component" value="Unassembled WGS sequence"/>
</dbReference>
<keyword evidence="4 10" id="KW-0812">Transmembrane</keyword>
<dbReference type="GO" id="GO:0008234">
    <property type="term" value="F:cysteine-type peptidase activity"/>
    <property type="evidence" value="ECO:0007669"/>
    <property type="project" value="UniProtKB-KW"/>
</dbReference>
<evidence type="ECO:0000256" key="3">
    <source>
        <dbReference type="ARBA" id="ARBA00022475"/>
    </source>
</evidence>
<dbReference type="Gene3D" id="3.40.50.300">
    <property type="entry name" value="P-loop containing nucleotide triphosphate hydrolases"/>
    <property type="match status" value="1"/>
</dbReference>
<evidence type="ECO:0000256" key="7">
    <source>
        <dbReference type="ARBA" id="ARBA00022840"/>
    </source>
</evidence>
<dbReference type="GO" id="GO:0034040">
    <property type="term" value="F:ATPase-coupled lipid transmembrane transporter activity"/>
    <property type="evidence" value="ECO:0007669"/>
    <property type="project" value="TreeGrafter"/>
</dbReference>
<dbReference type="InterPro" id="IPR003593">
    <property type="entry name" value="AAA+_ATPase"/>
</dbReference>
<feature type="transmembrane region" description="Helical" evidence="10">
    <location>
        <begin position="62"/>
        <end position="86"/>
    </location>
</feature>
<evidence type="ECO:0000256" key="2">
    <source>
        <dbReference type="ARBA" id="ARBA00022448"/>
    </source>
</evidence>
<protein>
    <submittedName>
        <fullName evidence="13">ABC transporter ATP-binding protein/permease</fullName>
    </submittedName>
</protein>
<feature type="transmembrane region" description="Helical" evidence="10">
    <location>
        <begin position="262"/>
        <end position="282"/>
    </location>
</feature>
<dbReference type="SUPFAM" id="SSF52540">
    <property type="entry name" value="P-loop containing nucleoside triphosphate hydrolases"/>
    <property type="match status" value="1"/>
</dbReference>
<dbReference type="InterPro" id="IPR003439">
    <property type="entry name" value="ABC_transporter-like_ATP-bd"/>
</dbReference>
<dbReference type="InterPro" id="IPR011527">
    <property type="entry name" value="ABC1_TM_dom"/>
</dbReference>
<dbReference type="FunFam" id="3.40.50.300:FF:000299">
    <property type="entry name" value="ABC transporter ATP-binding protein/permease"/>
    <property type="match status" value="1"/>
</dbReference>
<evidence type="ECO:0000256" key="1">
    <source>
        <dbReference type="ARBA" id="ARBA00004651"/>
    </source>
</evidence>
<dbReference type="GO" id="GO:0005524">
    <property type="term" value="F:ATP binding"/>
    <property type="evidence" value="ECO:0007669"/>
    <property type="project" value="UniProtKB-KW"/>
</dbReference>
<evidence type="ECO:0000259" key="11">
    <source>
        <dbReference type="PROSITE" id="PS50893"/>
    </source>
</evidence>
<gene>
    <name evidence="13" type="ORF">LKD45_02775</name>
</gene>
<feature type="domain" description="ABC transmembrane type-1" evidence="12">
    <location>
        <begin position="18"/>
        <end position="319"/>
    </location>
</feature>
<keyword evidence="7 13" id="KW-0067">ATP-binding</keyword>
<keyword evidence="5" id="KW-0547">Nucleotide-binding</keyword>
<dbReference type="GO" id="GO:0005886">
    <property type="term" value="C:plasma membrane"/>
    <property type="evidence" value="ECO:0007669"/>
    <property type="project" value="UniProtKB-SubCell"/>
</dbReference>
<evidence type="ECO:0000256" key="9">
    <source>
        <dbReference type="ARBA" id="ARBA00023136"/>
    </source>
</evidence>
<evidence type="ECO:0000313" key="14">
    <source>
        <dbReference type="Proteomes" id="UP001199355"/>
    </source>
</evidence>
<feature type="transmembrane region" description="Helical" evidence="10">
    <location>
        <begin position="20"/>
        <end position="42"/>
    </location>
</feature>
<dbReference type="SUPFAM" id="SSF90123">
    <property type="entry name" value="ABC transporter transmembrane region"/>
    <property type="match status" value="1"/>
</dbReference>
<dbReference type="PANTHER" id="PTHR24221:SF654">
    <property type="entry name" value="ATP-BINDING CASSETTE SUB-FAMILY B MEMBER 6"/>
    <property type="match status" value="1"/>
</dbReference>
<dbReference type="GO" id="GO:0016887">
    <property type="term" value="F:ATP hydrolysis activity"/>
    <property type="evidence" value="ECO:0007669"/>
    <property type="project" value="InterPro"/>
</dbReference>
<keyword evidence="8 10" id="KW-1133">Transmembrane helix</keyword>
<evidence type="ECO:0000256" key="8">
    <source>
        <dbReference type="ARBA" id="ARBA00022989"/>
    </source>
</evidence>
<evidence type="ECO:0000313" key="13">
    <source>
        <dbReference type="EMBL" id="MCC2166634.1"/>
    </source>
</evidence>
<evidence type="ECO:0000256" key="6">
    <source>
        <dbReference type="ARBA" id="ARBA00022807"/>
    </source>
</evidence>
<dbReference type="PANTHER" id="PTHR24221">
    <property type="entry name" value="ATP-BINDING CASSETTE SUB-FAMILY B"/>
    <property type="match status" value="1"/>
</dbReference>
<keyword evidence="6" id="KW-0378">Hydrolase</keyword>
<feature type="transmembrane region" description="Helical" evidence="10">
    <location>
        <begin position="144"/>
        <end position="169"/>
    </location>
</feature>
<keyword evidence="6" id="KW-0645">Protease</keyword>
<dbReference type="Pfam" id="PF00664">
    <property type="entry name" value="ABC_membrane"/>
    <property type="match status" value="1"/>
</dbReference>
<organism evidence="13 14">
    <name type="scientific">Gallintestinimicrobium propionicum</name>
    <dbReference type="NCBI Taxonomy" id="2981770"/>
    <lineage>
        <taxon>Bacteria</taxon>
        <taxon>Bacillati</taxon>
        <taxon>Bacillota</taxon>
        <taxon>Clostridia</taxon>
        <taxon>Lachnospirales</taxon>
        <taxon>Lachnospiraceae</taxon>
        <taxon>Gallintestinimicrobium</taxon>
    </lineage>
</organism>
<evidence type="ECO:0000256" key="4">
    <source>
        <dbReference type="ARBA" id="ARBA00022692"/>
    </source>
</evidence>
<dbReference type="InterPro" id="IPR036640">
    <property type="entry name" value="ABC1_TM_sf"/>
</dbReference>
<keyword evidence="2" id="KW-0813">Transport</keyword>
<dbReference type="SMART" id="SM00382">
    <property type="entry name" value="AAA"/>
    <property type="match status" value="1"/>
</dbReference>